<dbReference type="Proteomes" id="UP000887565">
    <property type="component" value="Unplaced"/>
</dbReference>
<dbReference type="GO" id="GO:0030154">
    <property type="term" value="P:cell differentiation"/>
    <property type="evidence" value="ECO:0007669"/>
    <property type="project" value="TreeGrafter"/>
</dbReference>
<dbReference type="GO" id="GO:0005634">
    <property type="term" value="C:nucleus"/>
    <property type="evidence" value="ECO:0007669"/>
    <property type="project" value="UniProtKB-SubCell"/>
</dbReference>
<evidence type="ECO:0000259" key="5">
    <source>
        <dbReference type="PROSITE" id="PS50071"/>
    </source>
</evidence>
<dbReference type="CDD" id="cd00086">
    <property type="entry name" value="homeodomain"/>
    <property type="match status" value="1"/>
</dbReference>
<organism evidence="6 7">
    <name type="scientific">Romanomermis culicivorax</name>
    <name type="common">Nematode worm</name>
    <dbReference type="NCBI Taxonomy" id="13658"/>
    <lineage>
        <taxon>Eukaryota</taxon>
        <taxon>Metazoa</taxon>
        <taxon>Ecdysozoa</taxon>
        <taxon>Nematoda</taxon>
        <taxon>Enoplea</taxon>
        <taxon>Dorylaimia</taxon>
        <taxon>Mermithida</taxon>
        <taxon>Mermithoidea</taxon>
        <taxon>Mermithidae</taxon>
        <taxon>Romanomermis</taxon>
    </lineage>
</organism>
<keyword evidence="2 3" id="KW-0539">Nucleus</keyword>
<dbReference type="SMART" id="SM00389">
    <property type="entry name" value="HOX"/>
    <property type="match status" value="1"/>
</dbReference>
<dbReference type="InterPro" id="IPR050394">
    <property type="entry name" value="Homeobox_NK-like"/>
</dbReference>
<sequence length="240" mass="26672">MDFSQTHQWNAGSSVGLLNALMNANLWNQSQFFAPQSYSSSFLHPISPVRPKVASYRIKDILGGTQENEAANVFQDKTTANENEGSAGESPLAIGDYSQHLKLNSHSNFPLQNSALGNMHQNLFDAIFPANIRRPSLKSPSSLTSPSSPQPLELLTNSIHHHGHQLSLNNGGGDHQHHHRGPSLSQLLPKKKKARTTFSGRQIFELEKHFEIKKYLSSSERSELAKMLNVTETQVKIWVS</sequence>
<comment type="subcellular location">
    <subcellularLocation>
        <location evidence="1 2 3">Nucleus</location>
    </subcellularLocation>
</comment>
<name>A0A915KKZ7_ROMCU</name>
<evidence type="ECO:0000313" key="7">
    <source>
        <dbReference type="WBParaSite" id="nRc.2.0.1.t39435-RA"/>
    </source>
</evidence>
<evidence type="ECO:0000313" key="6">
    <source>
        <dbReference type="Proteomes" id="UP000887565"/>
    </source>
</evidence>
<dbReference type="GO" id="GO:0000978">
    <property type="term" value="F:RNA polymerase II cis-regulatory region sequence-specific DNA binding"/>
    <property type="evidence" value="ECO:0007669"/>
    <property type="project" value="TreeGrafter"/>
</dbReference>
<dbReference type="Gene3D" id="1.10.10.60">
    <property type="entry name" value="Homeodomain-like"/>
    <property type="match status" value="1"/>
</dbReference>
<evidence type="ECO:0000256" key="2">
    <source>
        <dbReference type="PROSITE-ProRule" id="PRU00108"/>
    </source>
</evidence>
<evidence type="ECO:0000256" key="4">
    <source>
        <dbReference type="SAM" id="MobiDB-lite"/>
    </source>
</evidence>
<dbReference type="AlphaFoldDB" id="A0A915KKZ7"/>
<evidence type="ECO:0000256" key="1">
    <source>
        <dbReference type="ARBA" id="ARBA00004123"/>
    </source>
</evidence>
<proteinExistence type="predicted"/>
<dbReference type="Pfam" id="PF00046">
    <property type="entry name" value="Homeodomain"/>
    <property type="match status" value="1"/>
</dbReference>
<dbReference type="WBParaSite" id="nRc.2.0.1.t39435-RA">
    <property type="protein sequence ID" value="nRc.2.0.1.t39435-RA"/>
    <property type="gene ID" value="nRc.2.0.1.g39435"/>
</dbReference>
<dbReference type="PANTHER" id="PTHR24340">
    <property type="entry name" value="HOMEOBOX PROTEIN NKX"/>
    <property type="match status" value="1"/>
</dbReference>
<dbReference type="InterPro" id="IPR001356">
    <property type="entry name" value="HD"/>
</dbReference>
<protein>
    <submittedName>
        <fullName evidence="7">Homeobox domain-containing protein</fullName>
    </submittedName>
</protein>
<dbReference type="PROSITE" id="PS50071">
    <property type="entry name" value="HOMEOBOX_2"/>
    <property type="match status" value="1"/>
</dbReference>
<dbReference type="InterPro" id="IPR009057">
    <property type="entry name" value="Homeodomain-like_sf"/>
</dbReference>
<dbReference type="SUPFAM" id="SSF46689">
    <property type="entry name" value="Homeodomain-like"/>
    <property type="match status" value="1"/>
</dbReference>
<dbReference type="PANTHER" id="PTHR24340:SF70">
    <property type="entry name" value="NK7.1, ISOFORM A"/>
    <property type="match status" value="1"/>
</dbReference>
<keyword evidence="6" id="KW-1185">Reference proteome</keyword>
<feature type="region of interest" description="Disordered" evidence="4">
    <location>
        <begin position="163"/>
        <end position="192"/>
    </location>
</feature>
<keyword evidence="2 3" id="KW-0371">Homeobox</keyword>
<reference evidence="7" key="1">
    <citation type="submission" date="2022-11" db="UniProtKB">
        <authorList>
            <consortium name="WormBaseParasite"/>
        </authorList>
    </citation>
    <scope>IDENTIFICATION</scope>
</reference>
<keyword evidence="2 3" id="KW-0238">DNA-binding</keyword>
<evidence type="ECO:0000256" key="3">
    <source>
        <dbReference type="RuleBase" id="RU000682"/>
    </source>
</evidence>
<accession>A0A915KKZ7</accession>
<feature type="domain" description="Homeobox" evidence="5">
    <location>
        <begin position="189"/>
        <end position="240"/>
    </location>
</feature>
<dbReference type="GO" id="GO:0000981">
    <property type="term" value="F:DNA-binding transcription factor activity, RNA polymerase II-specific"/>
    <property type="evidence" value="ECO:0007669"/>
    <property type="project" value="TreeGrafter"/>
</dbReference>